<evidence type="ECO:0000313" key="7">
    <source>
        <dbReference type="EMBL" id="MPD06358.1"/>
    </source>
</evidence>
<dbReference type="AlphaFoldDB" id="A0A5B7KLY4"/>
<dbReference type="GO" id="GO:0016020">
    <property type="term" value="C:membrane"/>
    <property type="evidence" value="ECO:0007669"/>
    <property type="project" value="UniProtKB-SubCell"/>
</dbReference>
<evidence type="ECO:0000256" key="1">
    <source>
        <dbReference type="ARBA" id="ARBA00004141"/>
    </source>
</evidence>
<keyword evidence="8" id="KW-1185">Reference proteome</keyword>
<name>A0A5B7KLY4_PORTR</name>
<feature type="domain" description="Major facilitator superfamily associated" evidence="6">
    <location>
        <begin position="2"/>
        <end position="51"/>
    </location>
</feature>
<organism evidence="7 8">
    <name type="scientific">Portunus trituberculatus</name>
    <name type="common">Swimming crab</name>
    <name type="synonym">Neptunus trituberculatus</name>
    <dbReference type="NCBI Taxonomy" id="210409"/>
    <lineage>
        <taxon>Eukaryota</taxon>
        <taxon>Metazoa</taxon>
        <taxon>Ecdysozoa</taxon>
        <taxon>Arthropoda</taxon>
        <taxon>Crustacea</taxon>
        <taxon>Multicrustacea</taxon>
        <taxon>Malacostraca</taxon>
        <taxon>Eumalacostraca</taxon>
        <taxon>Eucarida</taxon>
        <taxon>Decapoda</taxon>
        <taxon>Pleocyemata</taxon>
        <taxon>Brachyura</taxon>
        <taxon>Eubrachyura</taxon>
        <taxon>Portunoidea</taxon>
        <taxon>Portunidae</taxon>
        <taxon>Portuninae</taxon>
        <taxon>Portunus</taxon>
    </lineage>
</organism>
<proteinExistence type="predicted"/>
<comment type="subcellular location">
    <subcellularLocation>
        <location evidence="1">Membrane</location>
        <topology evidence="1">Multi-pass membrane protein</topology>
    </subcellularLocation>
</comment>
<gene>
    <name evidence="7" type="ORF">E2C01_102166</name>
</gene>
<dbReference type="SUPFAM" id="SSF103473">
    <property type="entry name" value="MFS general substrate transporter"/>
    <property type="match status" value="1"/>
</dbReference>
<keyword evidence="2 5" id="KW-0812">Transmembrane</keyword>
<dbReference type="Gene3D" id="1.20.1250.20">
    <property type="entry name" value="MFS general substrate transporter like domains"/>
    <property type="match status" value="1"/>
</dbReference>
<evidence type="ECO:0000256" key="5">
    <source>
        <dbReference type="SAM" id="Phobius"/>
    </source>
</evidence>
<reference evidence="7 8" key="1">
    <citation type="submission" date="2019-05" db="EMBL/GenBank/DDBJ databases">
        <title>Another draft genome of Portunus trituberculatus and its Hox gene families provides insights of decapod evolution.</title>
        <authorList>
            <person name="Jeong J.-H."/>
            <person name="Song I."/>
            <person name="Kim S."/>
            <person name="Choi T."/>
            <person name="Kim D."/>
            <person name="Ryu S."/>
            <person name="Kim W."/>
        </authorList>
    </citation>
    <scope>NUCLEOTIDE SEQUENCE [LARGE SCALE GENOMIC DNA]</scope>
    <source>
        <tissue evidence="7">Muscle</tissue>
    </source>
</reference>
<protein>
    <recommendedName>
        <fullName evidence="6">Major facilitator superfamily associated domain-containing protein</fullName>
    </recommendedName>
</protein>
<evidence type="ECO:0000259" key="6">
    <source>
        <dbReference type="Pfam" id="PF12832"/>
    </source>
</evidence>
<dbReference type="InterPro" id="IPR024989">
    <property type="entry name" value="MFS_assoc_dom"/>
</dbReference>
<evidence type="ECO:0000256" key="3">
    <source>
        <dbReference type="ARBA" id="ARBA00022989"/>
    </source>
</evidence>
<dbReference type="Pfam" id="PF12832">
    <property type="entry name" value="MFS_1_like"/>
    <property type="match status" value="1"/>
</dbReference>
<accession>A0A5B7KLY4</accession>
<dbReference type="Proteomes" id="UP000324222">
    <property type="component" value="Unassembled WGS sequence"/>
</dbReference>
<evidence type="ECO:0000256" key="4">
    <source>
        <dbReference type="ARBA" id="ARBA00023136"/>
    </source>
</evidence>
<keyword evidence="3 5" id="KW-1133">Transmembrane helix</keyword>
<evidence type="ECO:0000256" key="2">
    <source>
        <dbReference type="ARBA" id="ARBA00022692"/>
    </source>
</evidence>
<sequence length="111" mass="12801">MAMFPFLTIQARSLGITEKELGIVYAFTPAITIIGPPLTGMIADKIGNFKVRQLLFYPLYCGYQHFFNHIFSKFCIFEFSLSNFFSGVNKTFYEVLSVHEMHTLSYALHRD</sequence>
<keyword evidence="4 5" id="KW-0472">Membrane</keyword>
<evidence type="ECO:0000313" key="8">
    <source>
        <dbReference type="Proteomes" id="UP000324222"/>
    </source>
</evidence>
<dbReference type="InterPro" id="IPR036259">
    <property type="entry name" value="MFS_trans_sf"/>
</dbReference>
<comment type="caution">
    <text evidence="7">The sequence shown here is derived from an EMBL/GenBank/DDBJ whole genome shotgun (WGS) entry which is preliminary data.</text>
</comment>
<dbReference type="EMBL" id="VSRR010150732">
    <property type="protein sequence ID" value="MPD06358.1"/>
    <property type="molecule type" value="Genomic_DNA"/>
</dbReference>
<feature type="transmembrane region" description="Helical" evidence="5">
    <location>
        <begin position="23"/>
        <end position="43"/>
    </location>
</feature>
<dbReference type="OrthoDB" id="10061976at2759"/>